<dbReference type="SMR" id="A0A445JXG3"/>
<dbReference type="EMBL" id="QZWG01000007">
    <property type="protein sequence ID" value="RZC03183.1"/>
    <property type="molecule type" value="Genomic_DNA"/>
</dbReference>
<dbReference type="Pfam" id="PF00254">
    <property type="entry name" value="FKBP_C"/>
    <property type="match status" value="1"/>
</dbReference>
<gene>
    <name evidence="7" type="ORF">D0Y65_018021</name>
</gene>
<sequence>MDEDFEFPSAGNMEMPEEEEIESLILKVGKEKEIGKMGLKKKLLKEGEGWDIPDCGDQVEVHYTGTLLDGTKFDYSRDRGTPFKFRLGQGQVIKGWDEGIKTMKKGENALFTIPQNWLMESLVLLPLFPPMQLCSLMWSCCHGQV</sequence>
<keyword evidence="8" id="KW-1185">Reference proteome</keyword>
<feature type="domain" description="PPIase FKBP-type" evidence="6">
    <location>
        <begin position="56"/>
        <end position="114"/>
    </location>
</feature>
<dbReference type="PANTHER" id="PTHR10516">
    <property type="entry name" value="PEPTIDYL-PROLYL CIS-TRANS ISOMERASE"/>
    <property type="match status" value="1"/>
</dbReference>
<dbReference type="InterPro" id="IPR050689">
    <property type="entry name" value="FKBP-type_PPIase"/>
</dbReference>
<evidence type="ECO:0000256" key="2">
    <source>
        <dbReference type="ARBA" id="ARBA00013194"/>
    </source>
</evidence>
<evidence type="ECO:0000256" key="1">
    <source>
        <dbReference type="ARBA" id="ARBA00000971"/>
    </source>
</evidence>
<dbReference type="GO" id="GO:0005737">
    <property type="term" value="C:cytoplasm"/>
    <property type="evidence" value="ECO:0007669"/>
    <property type="project" value="TreeGrafter"/>
</dbReference>
<dbReference type="InterPro" id="IPR001179">
    <property type="entry name" value="PPIase_FKBP_dom"/>
</dbReference>
<evidence type="ECO:0000313" key="8">
    <source>
        <dbReference type="Proteomes" id="UP000289340"/>
    </source>
</evidence>
<reference evidence="7 8" key="1">
    <citation type="submission" date="2018-09" db="EMBL/GenBank/DDBJ databases">
        <title>A high-quality reference genome of wild soybean provides a powerful tool to mine soybean genomes.</title>
        <authorList>
            <person name="Xie M."/>
            <person name="Chung C.Y.L."/>
            <person name="Li M.-W."/>
            <person name="Wong F.-L."/>
            <person name="Chan T.-F."/>
            <person name="Lam H.-M."/>
        </authorList>
    </citation>
    <scope>NUCLEOTIDE SEQUENCE [LARGE SCALE GENOMIC DNA]</scope>
    <source>
        <strain evidence="8">cv. W05</strain>
        <tissue evidence="7">Hypocotyl of etiolated seedlings</tissue>
    </source>
</reference>
<keyword evidence="3 5" id="KW-0697">Rotamase</keyword>
<organism evidence="7 8">
    <name type="scientific">Glycine soja</name>
    <name type="common">Wild soybean</name>
    <dbReference type="NCBI Taxonomy" id="3848"/>
    <lineage>
        <taxon>Eukaryota</taxon>
        <taxon>Viridiplantae</taxon>
        <taxon>Streptophyta</taxon>
        <taxon>Embryophyta</taxon>
        <taxon>Tracheophyta</taxon>
        <taxon>Spermatophyta</taxon>
        <taxon>Magnoliopsida</taxon>
        <taxon>eudicotyledons</taxon>
        <taxon>Gunneridae</taxon>
        <taxon>Pentapetalae</taxon>
        <taxon>rosids</taxon>
        <taxon>fabids</taxon>
        <taxon>Fabales</taxon>
        <taxon>Fabaceae</taxon>
        <taxon>Papilionoideae</taxon>
        <taxon>50 kb inversion clade</taxon>
        <taxon>NPAAA clade</taxon>
        <taxon>indigoferoid/millettioid clade</taxon>
        <taxon>Phaseoleae</taxon>
        <taxon>Glycine</taxon>
        <taxon>Glycine subgen. Soja</taxon>
    </lineage>
</organism>
<keyword evidence="4 5" id="KW-0413">Isomerase</keyword>
<protein>
    <recommendedName>
        <fullName evidence="2 5">peptidylprolyl isomerase</fullName>
        <ecNumber evidence="2 5">5.2.1.8</ecNumber>
    </recommendedName>
</protein>
<evidence type="ECO:0000256" key="4">
    <source>
        <dbReference type="ARBA" id="ARBA00023235"/>
    </source>
</evidence>
<evidence type="ECO:0000256" key="5">
    <source>
        <dbReference type="PROSITE-ProRule" id="PRU00277"/>
    </source>
</evidence>
<evidence type="ECO:0000259" key="6">
    <source>
        <dbReference type="PROSITE" id="PS50059"/>
    </source>
</evidence>
<name>A0A445JXG3_GLYSO</name>
<accession>A0A445JXG3</accession>
<dbReference type="SUPFAM" id="SSF54534">
    <property type="entry name" value="FKBP-like"/>
    <property type="match status" value="1"/>
</dbReference>
<dbReference type="GO" id="GO:0003755">
    <property type="term" value="F:peptidyl-prolyl cis-trans isomerase activity"/>
    <property type="evidence" value="ECO:0007669"/>
    <property type="project" value="UniProtKB-KW"/>
</dbReference>
<proteinExistence type="predicted"/>
<evidence type="ECO:0000313" key="7">
    <source>
        <dbReference type="EMBL" id="RZC03183.1"/>
    </source>
</evidence>
<dbReference type="Proteomes" id="UP000289340">
    <property type="component" value="Chromosome 7"/>
</dbReference>
<dbReference type="EC" id="5.2.1.8" evidence="2 5"/>
<comment type="catalytic activity">
    <reaction evidence="1 5">
        <text>[protein]-peptidylproline (omega=180) = [protein]-peptidylproline (omega=0)</text>
        <dbReference type="Rhea" id="RHEA:16237"/>
        <dbReference type="Rhea" id="RHEA-COMP:10747"/>
        <dbReference type="Rhea" id="RHEA-COMP:10748"/>
        <dbReference type="ChEBI" id="CHEBI:83833"/>
        <dbReference type="ChEBI" id="CHEBI:83834"/>
        <dbReference type="EC" id="5.2.1.8"/>
    </reaction>
</comment>
<dbReference type="AlphaFoldDB" id="A0A445JXG3"/>
<dbReference type="InterPro" id="IPR046357">
    <property type="entry name" value="PPIase_dom_sf"/>
</dbReference>
<dbReference type="PROSITE" id="PS50059">
    <property type="entry name" value="FKBP_PPIASE"/>
    <property type="match status" value="1"/>
</dbReference>
<dbReference type="Gene3D" id="3.10.50.40">
    <property type="match status" value="1"/>
</dbReference>
<comment type="caution">
    <text evidence="7">The sequence shown here is derived from an EMBL/GenBank/DDBJ whole genome shotgun (WGS) entry which is preliminary data.</text>
</comment>
<dbReference type="PANTHER" id="PTHR10516:SF460">
    <property type="entry name" value="PEPTIDYLPROLYL ISOMERASE"/>
    <property type="match status" value="1"/>
</dbReference>
<evidence type="ECO:0000256" key="3">
    <source>
        <dbReference type="ARBA" id="ARBA00023110"/>
    </source>
</evidence>